<dbReference type="SUPFAM" id="SSF55608">
    <property type="entry name" value="Homing endonucleases"/>
    <property type="match status" value="1"/>
</dbReference>
<dbReference type="EMBL" id="PFQG01000179">
    <property type="protein sequence ID" value="PJA21113.1"/>
    <property type="molecule type" value="Genomic_DNA"/>
</dbReference>
<dbReference type="PANTHER" id="PTHR36181:SF4">
    <property type="entry name" value="LAGLIDADG ENDONUCLEASE"/>
    <property type="match status" value="1"/>
</dbReference>
<name>A0A2M7W4Z8_9BACT</name>
<comment type="caution">
    <text evidence="2">The sequence shown here is derived from an EMBL/GenBank/DDBJ whole genome shotgun (WGS) entry which is preliminary data.</text>
</comment>
<protein>
    <recommendedName>
        <fullName evidence="1">Homing endonuclease LAGLIDADG domain-containing protein</fullName>
    </recommendedName>
</protein>
<dbReference type="Pfam" id="PF00961">
    <property type="entry name" value="LAGLIDADG_1"/>
    <property type="match status" value="1"/>
</dbReference>
<feature type="domain" description="Homing endonuclease LAGLIDADG" evidence="1">
    <location>
        <begin position="9"/>
        <end position="77"/>
    </location>
</feature>
<dbReference type="InterPro" id="IPR027434">
    <property type="entry name" value="Homing_endonucl"/>
</dbReference>
<dbReference type="GO" id="GO:0004519">
    <property type="term" value="F:endonuclease activity"/>
    <property type="evidence" value="ECO:0007669"/>
    <property type="project" value="InterPro"/>
</dbReference>
<dbReference type="InterPro" id="IPR051289">
    <property type="entry name" value="LAGLIDADG_Endonuclease"/>
</dbReference>
<dbReference type="Proteomes" id="UP000228627">
    <property type="component" value="Unassembled WGS sequence"/>
</dbReference>
<evidence type="ECO:0000313" key="3">
    <source>
        <dbReference type="Proteomes" id="UP000228627"/>
    </source>
</evidence>
<evidence type="ECO:0000259" key="1">
    <source>
        <dbReference type="Pfam" id="PF00961"/>
    </source>
</evidence>
<organism evidence="2 3">
    <name type="scientific">Candidatus Beckwithbacteria bacterium CG_4_10_14_0_2_um_filter_47_25</name>
    <dbReference type="NCBI Taxonomy" id="1974493"/>
    <lineage>
        <taxon>Bacteria</taxon>
        <taxon>Candidatus Beckwithiibacteriota</taxon>
    </lineage>
</organism>
<sequence length="87" mass="10222">MNSQQRSYLAGFLDADGSIILQFKKRADVRFKYRAKAVICFYQKDKDREGLEKLKDIAGIGYVYTRNDNMAEWRIEGYARVKEFLLS</sequence>
<reference evidence="3" key="1">
    <citation type="submission" date="2017-09" db="EMBL/GenBank/DDBJ databases">
        <title>Depth-based differentiation of microbial function through sediment-hosted aquifers and enrichment of novel symbionts in the deep terrestrial subsurface.</title>
        <authorList>
            <person name="Probst A.J."/>
            <person name="Ladd B."/>
            <person name="Jarett J.K."/>
            <person name="Geller-Mcgrath D.E."/>
            <person name="Sieber C.M.K."/>
            <person name="Emerson J.B."/>
            <person name="Anantharaman K."/>
            <person name="Thomas B.C."/>
            <person name="Malmstrom R."/>
            <person name="Stieglmeier M."/>
            <person name="Klingl A."/>
            <person name="Woyke T."/>
            <person name="Ryan C.M."/>
            <person name="Banfield J.F."/>
        </authorList>
    </citation>
    <scope>NUCLEOTIDE SEQUENCE [LARGE SCALE GENOMIC DNA]</scope>
</reference>
<accession>A0A2M7W4Z8</accession>
<dbReference type="PANTHER" id="PTHR36181">
    <property type="entry name" value="INTRON-ENCODED ENDONUCLEASE AI3-RELATED"/>
    <property type="match status" value="1"/>
</dbReference>
<gene>
    <name evidence="2" type="ORF">COX59_04885</name>
</gene>
<evidence type="ECO:0000313" key="2">
    <source>
        <dbReference type="EMBL" id="PJA21113.1"/>
    </source>
</evidence>
<proteinExistence type="predicted"/>
<dbReference type="InterPro" id="IPR004860">
    <property type="entry name" value="LAGLIDADG_dom"/>
</dbReference>
<dbReference type="Gene3D" id="3.10.28.10">
    <property type="entry name" value="Homing endonucleases"/>
    <property type="match status" value="1"/>
</dbReference>
<dbReference type="AlphaFoldDB" id="A0A2M7W4Z8"/>